<sequence>MADDLHPSLAQCALVATALKLLLLPAYKSTDFEVHRNWLALTHSLPVREWYYEKTSEWTLDYPPFFAYFERALSQAAQFVEPGLLNVKALGYDTWQTVYFQRATVIVTELVLVYALHLYVQTANSKKLAHAAALSVLLSPGLLIIDHIHFQYNGFLFGILVLSLVLARRQSTLLLSGYLFAALLCFKHLYLYVAPAYFVYLLRVYCLSPQSIFRIQFLNCVRLGVGIVAIFAAAFGPFVYWNQIPQLLSRLFPFDRGLTHAYWAPNVWAMYSFTDRVLLYLAPYLKLSVDRSAATSLTRGFVGDSQFAVLPDVPKQATFALALVFQIIPLIKLFLKPTWEIFIGAVTLCGYASFLFGWHVHEKAILTVIIPFSLIALKDRRYLGAFRPLAVAGHVSLFPLLFTAMEFPVKIMYSIFWLVALLLAFDRLAPASPQPRFFLLDRFALLYITVAIPLIAYTSVVHQLVFAARLEFLPLMFTSSYSAVGVFGSWVGFLNVYLTSASYLLLTQAAQRKSKPFPPLPTLSLTRVANNATTPPRVSTNPELLHARTRLVLCYAFPKRRLSTSPTPPRYTLAPPSLRVLPPVFVVAAVAAPSPIGATSTHIKLELSELLPPSLNPNIRDENATVWMIKATGEIFTEYDKYANRLDFYRKKQFTNQITGQGNLSFFDALEAEDEDAREIRSIFPGPLRYQVCRKVHHSTIPRLEELVTRVHADLKDDYYPGEHVIAQVDENADKRVPGIIRDKITFSPSVDIRSHPMLNQPPLSRYFVTINHESGQTNDMLLDSKRLSRDRRTYSRSILRSFIRNIAHSENYKGAPWQVKPELVAEFRLPKEVPYHLTAQGIAEAKKNVIKNENTTFFNYYRGPGNELQRQPPQTVAFQYTSFQPQPPPTTGVFRPGPGVPAPPPFQPPPGSHGTPPVPINGQYGPPQNQITIPSRPPPTQVPQRPPPIKYPIEDLLIQPKRNHLQRPGLKFLSDDVPPGAEPPVDKLGIQMKSIGDLLFVWQTLNVHAEVFILDSFTVDDFIEALGYHGDARNCELLVEMHCAVLKQLVDEKGHIKVLSDLASEFSQDIEPEEDEADQSTKSPSPARSETPPARRTRASLSKLQAQELAEPEPAKETDPEQTNRASELLSQFDWIDHLGRRSFNDGGWQTVLAGALRQASLNPRRKEVCEKILAHLVPSDMDPEPETVALQYNSLDINLRIAALGIITQYAIFTDAVRTYMQNCNINMTAIRNQKMEQQKKRKEYQAELAQLEQKRKMDYPATLSVSPPPAESNGDISMSGVTEPDTNADQEGGEDEEGARRLRRANSRKRKHEDEATRKEREKKEKEEAEKAKQRNAYRDLLKKIDKTNEAIKNCEAEIKKFDEELRENQCQQLRCLGKDRFCNTYWWLERWGMPLGGLPTSSTAEYGYVNGRLWVQGPDALDQPLLEHDTPEDEKEYKTLTGFTKKERRDMEEGTVHLTDSTQWGYIDNPEDVHKLHEWLDERGHRELKLKKELSNWQDSIVEYMINWKNHLSEVQAQKTAGEDTTGIQTRKKTYTDNDSSKYWCLKWENTYALEELEHLHSQQPPPKTKAKGSRTKKGGR</sequence>
<dbReference type="OrthoDB" id="1689333at2759"/>
<accession>A0A8H4N9Z2</accession>
<evidence type="ECO:0000256" key="12">
    <source>
        <dbReference type="PROSITE-ProRule" id="PRU00475"/>
    </source>
</evidence>
<evidence type="ECO:0000256" key="14">
    <source>
        <dbReference type="SAM" id="MobiDB-lite"/>
    </source>
</evidence>
<dbReference type="GO" id="GO:0031509">
    <property type="term" value="P:subtelomeric heterochromatin formation"/>
    <property type="evidence" value="ECO:0007669"/>
    <property type="project" value="TreeGrafter"/>
</dbReference>
<feature type="transmembrane region" description="Helical" evidence="15">
    <location>
        <begin position="221"/>
        <end position="241"/>
    </location>
</feature>
<dbReference type="GO" id="GO:0005789">
    <property type="term" value="C:endoplasmic reticulum membrane"/>
    <property type="evidence" value="ECO:0007669"/>
    <property type="project" value="UniProtKB-SubCell"/>
</dbReference>
<feature type="compositionally biased region" description="Acidic residues" evidence="14">
    <location>
        <begin position="1069"/>
        <end position="1079"/>
    </location>
</feature>
<comment type="subcellular location">
    <subcellularLocation>
        <location evidence="2">Endoplasmic reticulum membrane</location>
        <topology evidence="2">Multi-pass membrane protein</topology>
    </subcellularLocation>
    <subcellularLocation>
        <location evidence="1 12">Nucleus</location>
    </subcellularLocation>
</comment>
<dbReference type="InterPro" id="IPR013136">
    <property type="entry name" value="WSTF_Acf1_Cbp146"/>
</dbReference>
<feature type="region of interest" description="Disordered" evidence="14">
    <location>
        <begin position="1258"/>
        <end position="1336"/>
    </location>
</feature>
<dbReference type="GO" id="GO:0016758">
    <property type="term" value="F:hexosyltransferase activity"/>
    <property type="evidence" value="ECO:0007669"/>
    <property type="project" value="InterPro"/>
</dbReference>
<evidence type="ECO:0000256" key="9">
    <source>
        <dbReference type="ARBA" id="ARBA00022989"/>
    </source>
</evidence>
<comment type="caution">
    <text evidence="18">The sequence shown here is derived from an EMBL/GenBank/DDBJ whole genome shotgun (WGS) entry which is preliminary data.</text>
</comment>
<keyword evidence="6" id="KW-0808">Transferase</keyword>
<evidence type="ECO:0000256" key="6">
    <source>
        <dbReference type="ARBA" id="ARBA00022679"/>
    </source>
</evidence>
<feature type="compositionally biased region" description="Polar residues" evidence="14">
    <location>
        <begin position="1277"/>
        <end position="1288"/>
    </location>
</feature>
<feature type="compositionally biased region" description="Basic and acidic residues" evidence="14">
    <location>
        <begin position="1315"/>
        <end position="1336"/>
    </location>
</feature>
<feature type="region of interest" description="Disordered" evidence="14">
    <location>
        <begin position="1069"/>
        <end position="1101"/>
    </location>
</feature>
<dbReference type="Pfam" id="PF03155">
    <property type="entry name" value="Alg6_Alg8"/>
    <property type="match status" value="1"/>
</dbReference>
<protein>
    <recommendedName>
        <fullName evidence="20">Dolichyl pyrophosphate Glc1Man9GlcNAc2 alpha-1,3-glucosyltransferase</fullName>
    </recommendedName>
</protein>
<keyword evidence="8" id="KW-0256">Endoplasmic reticulum</keyword>
<feature type="transmembrane region" description="Helical" evidence="15">
    <location>
        <begin position="317"/>
        <end position="335"/>
    </location>
</feature>
<comment type="pathway">
    <text evidence="3">Protein modification; protein glycosylation.</text>
</comment>
<keyword evidence="11 12" id="KW-0539">Nucleus</keyword>
<feature type="transmembrane region" description="Helical" evidence="15">
    <location>
        <begin position="128"/>
        <end position="145"/>
    </location>
</feature>
<keyword evidence="13" id="KW-0175">Coiled coil</keyword>
<keyword evidence="7 15" id="KW-0812">Transmembrane</keyword>
<dbReference type="InterPro" id="IPR018501">
    <property type="entry name" value="DDT_dom"/>
</dbReference>
<keyword evidence="9 15" id="KW-1133">Transmembrane helix</keyword>
<evidence type="ECO:0000256" key="10">
    <source>
        <dbReference type="ARBA" id="ARBA00023136"/>
    </source>
</evidence>
<feature type="region of interest" description="Disordered" evidence="14">
    <location>
        <begin position="1562"/>
        <end position="1585"/>
    </location>
</feature>
<evidence type="ECO:0000256" key="1">
    <source>
        <dbReference type="ARBA" id="ARBA00004123"/>
    </source>
</evidence>
<feature type="compositionally biased region" description="Pro residues" evidence="14">
    <location>
        <begin position="936"/>
        <end position="945"/>
    </location>
</feature>
<feature type="compositionally biased region" description="Pro residues" evidence="14">
    <location>
        <begin position="899"/>
        <end position="920"/>
    </location>
</feature>
<dbReference type="GO" id="GO:0005634">
    <property type="term" value="C:nucleus"/>
    <property type="evidence" value="ECO:0007669"/>
    <property type="project" value="UniProtKB-SubCell"/>
</dbReference>
<dbReference type="PROSITE" id="PS50827">
    <property type="entry name" value="DDT"/>
    <property type="match status" value="1"/>
</dbReference>
<evidence type="ECO:0000256" key="4">
    <source>
        <dbReference type="ARBA" id="ARBA00008715"/>
    </source>
</evidence>
<feature type="compositionally biased region" description="Acidic residues" evidence="14">
    <location>
        <begin position="1289"/>
        <end position="1300"/>
    </location>
</feature>
<feature type="transmembrane region" description="Helical" evidence="15">
    <location>
        <begin position="99"/>
        <end position="116"/>
    </location>
</feature>
<dbReference type="PANTHER" id="PTHR32075">
    <property type="entry name" value="ISWI CHROMATIN-REMODELING COMPLEX SUBUNIT YPL216W-RELATED"/>
    <property type="match status" value="1"/>
</dbReference>
<feature type="transmembrane region" description="Helical" evidence="15">
    <location>
        <begin position="341"/>
        <end position="361"/>
    </location>
</feature>
<dbReference type="UniPathway" id="UPA00378"/>
<evidence type="ECO:0000256" key="13">
    <source>
        <dbReference type="SAM" id="Coils"/>
    </source>
</evidence>
<evidence type="ECO:0000256" key="7">
    <source>
        <dbReference type="ARBA" id="ARBA00022692"/>
    </source>
</evidence>
<comment type="similarity">
    <text evidence="4">Belongs to the ALG6/ALG8 glucosyltransferase family.</text>
</comment>
<evidence type="ECO:0000256" key="8">
    <source>
        <dbReference type="ARBA" id="ARBA00022824"/>
    </source>
</evidence>
<evidence type="ECO:0000313" key="19">
    <source>
        <dbReference type="Proteomes" id="UP000572817"/>
    </source>
</evidence>
<feature type="region of interest" description="Disordered" evidence="14">
    <location>
        <begin position="887"/>
        <end position="945"/>
    </location>
</feature>
<evidence type="ECO:0000313" key="18">
    <source>
        <dbReference type="EMBL" id="KAF4314635.1"/>
    </source>
</evidence>
<dbReference type="InterPro" id="IPR004856">
    <property type="entry name" value="Glyco_trans_ALG6/ALG8"/>
</dbReference>
<evidence type="ECO:0000256" key="11">
    <source>
        <dbReference type="ARBA" id="ARBA00023242"/>
    </source>
</evidence>
<feature type="region of interest" description="Disordered" evidence="14">
    <location>
        <begin position="1106"/>
        <end position="1125"/>
    </location>
</feature>
<evidence type="ECO:0000256" key="3">
    <source>
        <dbReference type="ARBA" id="ARBA00004922"/>
    </source>
</evidence>
<dbReference type="PROSITE" id="PS51136">
    <property type="entry name" value="WAC"/>
    <property type="match status" value="1"/>
</dbReference>
<evidence type="ECO:0000256" key="15">
    <source>
        <dbReference type="SAM" id="Phobius"/>
    </source>
</evidence>
<dbReference type="Pfam" id="PF10537">
    <property type="entry name" value="WAC_Acf1_DNA_bd"/>
    <property type="match status" value="1"/>
</dbReference>
<keyword evidence="10 15" id="KW-0472">Membrane</keyword>
<evidence type="ECO:0000259" key="16">
    <source>
        <dbReference type="PROSITE" id="PS50827"/>
    </source>
</evidence>
<dbReference type="PANTHER" id="PTHR32075:SF6">
    <property type="entry name" value="ISWI CHROMATIN-REMODELING COMPLEX SUBUNIT YPL216W-RELATED"/>
    <property type="match status" value="1"/>
</dbReference>
<dbReference type="Proteomes" id="UP000572817">
    <property type="component" value="Unassembled WGS sequence"/>
</dbReference>
<feature type="transmembrane region" description="Helical" evidence="15">
    <location>
        <begin position="407"/>
        <end position="425"/>
    </location>
</feature>
<feature type="transmembrane region" description="Helical" evidence="15">
    <location>
        <begin position="437"/>
        <end position="460"/>
    </location>
</feature>
<gene>
    <name evidence="18" type="ORF">GTA08_BOTSDO00624</name>
</gene>
<dbReference type="EMBL" id="WWBZ02000001">
    <property type="protein sequence ID" value="KAF4314635.1"/>
    <property type="molecule type" value="Genomic_DNA"/>
</dbReference>
<feature type="coiled-coil region" evidence="13">
    <location>
        <begin position="1230"/>
        <end position="1257"/>
    </location>
</feature>
<proteinExistence type="inferred from homology"/>
<evidence type="ECO:0000256" key="2">
    <source>
        <dbReference type="ARBA" id="ARBA00004477"/>
    </source>
</evidence>
<feature type="compositionally biased region" description="Basic residues" evidence="14">
    <location>
        <begin position="1573"/>
        <end position="1585"/>
    </location>
</feature>
<name>A0A8H4N9Z2_9PEZI</name>
<reference evidence="18" key="1">
    <citation type="submission" date="2020-04" db="EMBL/GenBank/DDBJ databases">
        <title>Genome Assembly and Annotation of Botryosphaeria dothidea sdau 11-99, a Latent Pathogen of Apple Fruit Ring Rot in China.</title>
        <authorList>
            <person name="Yu C."/>
            <person name="Diao Y."/>
            <person name="Lu Q."/>
            <person name="Zhao J."/>
            <person name="Cui S."/>
            <person name="Peng C."/>
            <person name="He B."/>
            <person name="Liu H."/>
        </authorList>
    </citation>
    <scope>NUCLEOTIDE SEQUENCE [LARGE SCALE GENOMIC DNA]</scope>
    <source>
        <strain evidence="18">Sdau11-99</strain>
    </source>
</reference>
<feature type="domain" description="DDT" evidence="16">
    <location>
        <begin position="993"/>
        <end position="1056"/>
    </location>
</feature>
<dbReference type="Pfam" id="PF15613">
    <property type="entry name" value="WSD"/>
    <property type="match status" value="1"/>
</dbReference>
<dbReference type="GO" id="GO:0000781">
    <property type="term" value="C:chromosome, telomeric region"/>
    <property type="evidence" value="ECO:0007669"/>
    <property type="project" value="GOC"/>
</dbReference>
<feature type="domain" description="WAC" evidence="17">
    <location>
        <begin position="624"/>
        <end position="731"/>
    </location>
</feature>
<evidence type="ECO:0000259" key="17">
    <source>
        <dbReference type="PROSITE" id="PS51136"/>
    </source>
</evidence>
<feature type="transmembrane region" description="Helical" evidence="15">
    <location>
        <begin position="480"/>
        <end position="506"/>
    </location>
</feature>
<feature type="transmembrane region" description="Helical" evidence="15">
    <location>
        <begin position="382"/>
        <end position="401"/>
    </location>
</feature>
<dbReference type="SMART" id="SM00571">
    <property type="entry name" value="DDT"/>
    <property type="match status" value="1"/>
</dbReference>
<dbReference type="GO" id="GO:0000785">
    <property type="term" value="C:chromatin"/>
    <property type="evidence" value="ECO:0007669"/>
    <property type="project" value="UniProtKB-ARBA"/>
</dbReference>
<evidence type="ECO:0000256" key="5">
    <source>
        <dbReference type="ARBA" id="ARBA00022676"/>
    </source>
</evidence>
<evidence type="ECO:0008006" key="20">
    <source>
        <dbReference type="Google" id="ProtNLM"/>
    </source>
</evidence>
<feature type="transmembrane region" description="Helical" evidence="15">
    <location>
        <begin position="179"/>
        <end position="201"/>
    </location>
</feature>
<dbReference type="Pfam" id="PF02791">
    <property type="entry name" value="DDT"/>
    <property type="match status" value="1"/>
</dbReference>
<keyword evidence="19" id="KW-1185">Reference proteome</keyword>
<dbReference type="InterPro" id="IPR028941">
    <property type="entry name" value="WHIM2_dom"/>
</dbReference>
<feature type="compositionally biased region" description="Basic residues" evidence="14">
    <location>
        <begin position="1304"/>
        <end position="1314"/>
    </location>
</feature>
<organism evidence="18 19">
    <name type="scientific">Botryosphaeria dothidea</name>
    <dbReference type="NCBI Taxonomy" id="55169"/>
    <lineage>
        <taxon>Eukaryota</taxon>
        <taxon>Fungi</taxon>
        <taxon>Dikarya</taxon>
        <taxon>Ascomycota</taxon>
        <taxon>Pezizomycotina</taxon>
        <taxon>Dothideomycetes</taxon>
        <taxon>Dothideomycetes incertae sedis</taxon>
        <taxon>Botryosphaeriales</taxon>
        <taxon>Botryosphaeriaceae</taxon>
        <taxon>Botryosphaeria</taxon>
    </lineage>
</organism>
<keyword evidence="5" id="KW-0328">Glycosyltransferase</keyword>